<reference evidence="1 2" key="1">
    <citation type="submission" date="2019-07" db="EMBL/GenBank/DDBJ databases">
        <title>Whole genome shotgun sequence of Vibrio sagamiensis NBRC 104589.</title>
        <authorList>
            <person name="Hosoyama A."/>
            <person name="Uohara A."/>
            <person name="Ohji S."/>
            <person name="Ichikawa N."/>
        </authorList>
    </citation>
    <scope>NUCLEOTIDE SEQUENCE [LARGE SCALE GENOMIC DNA]</scope>
    <source>
        <strain evidence="1 2">NBRC 104589</strain>
    </source>
</reference>
<accession>A0A511QJ64</accession>
<sequence length="76" mass="9082">MKIFLLQVDPNSEPFRIPIDDFFLRVQAVFFIFLRHLKYDIFNYMNCNVLFNISVYIVTINPIPYPNTFVFNIITG</sequence>
<evidence type="ECO:0000313" key="1">
    <source>
        <dbReference type="EMBL" id="GEM77319.1"/>
    </source>
</evidence>
<comment type="caution">
    <text evidence="1">The sequence shown here is derived from an EMBL/GenBank/DDBJ whole genome shotgun (WGS) entry which is preliminary data.</text>
</comment>
<gene>
    <name evidence="1" type="ORF">VSA01S_34310</name>
</gene>
<dbReference type="Proteomes" id="UP000321922">
    <property type="component" value="Unassembled WGS sequence"/>
</dbReference>
<organism evidence="1 2">
    <name type="scientific">Vibrio sagamiensis NBRC 104589</name>
    <dbReference type="NCBI Taxonomy" id="1219064"/>
    <lineage>
        <taxon>Bacteria</taxon>
        <taxon>Pseudomonadati</taxon>
        <taxon>Pseudomonadota</taxon>
        <taxon>Gammaproteobacteria</taxon>
        <taxon>Vibrionales</taxon>
        <taxon>Vibrionaceae</taxon>
        <taxon>Vibrio</taxon>
    </lineage>
</organism>
<keyword evidence="2" id="KW-1185">Reference proteome</keyword>
<name>A0A511QJ64_9VIBR</name>
<protein>
    <submittedName>
        <fullName evidence="1">Uncharacterized protein</fullName>
    </submittedName>
</protein>
<dbReference type="EMBL" id="BJXJ01000048">
    <property type="protein sequence ID" value="GEM77319.1"/>
    <property type="molecule type" value="Genomic_DNA"/>
</dbReference>
<dbReference type="AlphaFoldDB" id="A0A511QJ64"/>
<evidence type="ECO:0000313" key="2">
    <source>
        <dbReference type="Proteomes" id="UP000321922"/>
    </source>
</evidence>
<proteinExistence type="predicted"/>